<accession>A0A382Z7X6</accession>
<proteinExistence type="predicted"/>
<protein>
    <submittedName>
        <fullName evidence="1">Uncharacterized protein</fullName>
    </submittedName>
</protein>
<dbReference type="EMBL" id="UINC01181231">
    <property type="protein sequence ID" value="SVD90818.1"/>
    <property type="molecule type" value="Genomic_DNA"/>
</dbReference>
<dbReference type="AlphaFoldDB" id="A0A382Z7X6"/>
<organism evidence="1">
    <name type="scientific">marine metagenome</name>
    <dbReference type="NCBI Taxonomy" id="408172"/>
    <lineage>
        <taxon>unclassified sequences</taxon>
        <taxon>metagenomes</taxon>
        <taxon>ecological metagenomes</taxon>
    </lineage>
</organism>
<gene>
    <name evidence="1" type="ORF">METZ01_LOCUS443672</name>
</gene>
<sequence>KGLGWQMQIIICPVRITTGLGDYPSLVRSISM</sequence>
<evidence type="ECO:0000313" key="1">
    <source>
        <dbReference type="EMBL" id="SVD90818.1"/>
    </source>
</evidence>
<name>A0A382Z7X6_9ZZZZ</name>
<reference evidence="1" key="1">
    <citation type="submission" date="2018-05" db="EMBL/GenBank/DDBJ databases">
        <authorList>
            <person name="Lanie J.A."/>
            <person name="Ng W.-L."/>
            <person name="Kazmierczak K.M."/>
            <person name="Andrzejewski T.M."/>
            <person name="Davidsen T.M."/>
            <person name="Wayne K.J."/>
            <person name="Tettelin H."/>
            <person name="Glass J.I."/>
            <person name="Rusch D."/>
            <person name="Podicherti R."/>
            <person name="Tsui H.-C.T."/>
            <person name="Winkler M.E."/>
        </authorList>
    </citation>
    <scope>NUCLEOTIDE SEQUENCE</scope>
</reference>
<feature type="non-terminal residue" evidence="1">
    <location>
        <position position="1"/>
    </location>
</feature>